<feature type="region of interest" description="Disordered" evidence="1">
    <location>
        <begin position="410"/>
        <end position="475"/>
    </location>
</feature>
<feature type="compositionally biased region" description="Basic and acidic residues" evidence="1">
    <location>
        <begin position="148"/>
        <end position="158"/>
    </location>
</feature>
<accession>A0A7M7J9U3</accession>
<protein>
    <submittedName>
        <fullName evidence="2">Uncharacterized protein</fullName>
    </submittedName>
</protein>
<feature type="compositionally biased region" description="Basic and acidic residues" evidence="1">
    <location>
        <begin position="1"/>
        <end position="18"/>
    </location>
</feature>
<sequence>MSRRELTSRTTSTEKQETWEEGEFESGSTLTISNGAETDGDSASLKEKEADDSVEEVSGRCSRRAGVDDNDQEKDNMAFLIDSTLSHLGLDFTMQKQDGSSCGALKKLYGNRQSATEELEGLAGREMGDSLEQLPPDTEENEWTIGKQKSEENYRENISRSSLHQQRSVIDADDGPAPQRESVHQISFERGDADRVVVGGTAPLVSPRRGSGRFDGGRAERGNGHYCRRFSGPNAPSHGGSGGTGQSGNAISIRPENFDLRNVETFGIEAVQQHIHDHHPNNTNSNSSGAPSSTNNNSSSNSNNTNAPNSGVNNNSSDCKWDGNGTSGGGGGGGGQQHSGHASIAAATNPVTRTSRSCSRYDPDGSSTNPANFGGERGDSRARLPEIRDPRMYDFYMELWQRMQQQAAAEESNSIMNNSSSSSSGISGVHSHLGASNNSGNSSHNTSSSSGNHYNINGGIGDSRLAGGPRRSIDQRTGDVHFETQMTELKHKVWEQLELAADLGPVIDIMEDVFDRLVDPTEPPSAEDRLKALRKLADNVLPDNVCNLVRLVHSRRLVMYTLAHLWSEVSLRDHVLELVSIMLRRLDTLLVSDGSDMVFAQKQQVFARIFHGCTMEQLVSLTTCLLKAPAMAVESKLGLFFIGRILECAEDSELNRLPAHWVEKCLPKLLQHLARVPRAEIVHELVGARAVEHMIRNMDGVSFMRAVHAANPNSYP</sequence>
<feature type="compositionally biased region" description="Gly residues" evidence="1">
    <location>
        <begin position="325"/>
        <end position="337"/>
    </location>
</feature>
<evidence type="ECO:0000313" key="2">
    <source>
        <dbReference type="EnsemblMetazoa" id="XP_022648850"/>
    </source>
</evidence>
<feature type="compositionally biased region" description="Low complexity" evidence="1">
    <location>
        <begin position="412"/>
        <end position="455"/>
    </location>
</feature>
<dbReference type="EnsemblMetazoa" id="XM_022793115">
    <property type="protein sequence ID" value="XP_022648850"/>
    <property type="gene ID" value="LOC111245156"/>
</dbReference>
<name>A0A7M7J9U3_VARDE</name>
<feature type="region of interest" description="Disordered" evidence="1">
    <location>
        <begin position="277"/>
        <end position="386"/>
    </location>
</feature>
<feature type="compositionally biased region" description="Polar residues" evidence="1">
    <location>
        <begin position="349"/>
        <end position="358"/>
    </location>
</feature>
<evidence type="ECO:0000313" key="3">
    <source>
        <dbReference type="Proteomes" id="UP000594260"/>
    </source>
</evidence>
<reference evidence="2" key="1">
    <citation type="submission" date="2021-01" db="UniProtKB">
        <authorList>
            <consortium name="EnsemblMetazoa"/>
        </authorList>
    </citation>
    <scope>IDENTIFICATION</scope>
</reference>
<feature type="region of interest" description="Disordered" evidence="1">
    <location>
        <begin position="200"/>
        <end position="252"/>
    </location>
</feature>
<dbReference type="AlphaFoldDB" id="A0A7M7J9U3"/>
<feature type="region of interest" description="Disordered" evidence="1">
    <location>
        <begin position="148"/>
        <end position="183"/>
    </location>
</feature>
<evidence type="ECO:0000256" key="1">
    <source>
        <dbReference type="SAM" id="MobiDB-lite"/>
    </source>
</evidence>
<dbReference type="RefSeq" id="XP_022648850.1">
    <property type="nucleotide sequence ID" value="XM_022793115.1"/>
</dbReference>
<feature type="compositionally biased region" description="Low complexity" evidence="1">
    <location>
        <begin position="281"/>
        <end position="317"/>
    </location>
</feature>
<organism evidence="2 3">
    <name type="scientific">Varroa destructor</name>
    <name type="common">Honeybee mite</name>
    <dbReference type="NCBI Taxonomy" id="109461"/>
    <lineage>
        <taxon>Eukaryota</taxon>
        <taxon>Metazoa</taxon>
        <taxon>Ecdysozoa</taxon>
        <taxon>Arthropoda</taxon>
        <taxon>Chelicerata</taxon>
        <taxon>Arachnida</taxon>
        <taxon>Acari</taxon>
        <taxon>Parasitiformes</taxon>
        <taxon>Mesostigmata</taxon>
        <taxon>Gamasina</taxon>
        <taxon>Dermanyssoidea</taxon>
        <taxon>Varroidae</taxon>
        <taxon>Varroa</taxon>
    </lineage>
</organism>
<proteinExistence type="predicted"/>
<feature type="compositionally biased region" description="Polar residues" evidence="1">
    <location>
        <begin position="159"/>
        <end position="168"/>
    </location>
</feature>
<feature type="region of interest" description="Disordered" evidence="1">
    <location>
        <begin position="1"/>
        <end position="73"/>
    </location>
</feature>
<dbReference type="Proteomes" id="UP000594260">
    <property type="component" value="Unplaced"/>
</dbReference>
<feature type="compositionally biased region" description="Polar residues" evidence="1">
    <location>
        <begin position="26"/>
        <end position="36"/>
    </location>
</feature>
<dbReference type="GeneID" id="111245156"/>
<feature type="compositionally biased region" description="Basic and acidic residues" evidence="1">
    <location>
        <begin position="376"/>
        <end position="386"/>
    </location>
</feature>
<keyword evidence="3" id="KW-1185">Reference proteome</keyword>